<comment type="catalytic activity">
    <reaction evidence="8 9">
        <text>2 R'C(R)SH + O2 = R'C(R)S-S(R)CR' + H2O2</text>
        <dbReference type="Rhea" id="RHEA:17357"/>
        <dbReference type="ChEBI" id="CHEBI:15379"/>
        <dbReference type="ChEBI" id="CHEBI:16240"/>
        <dbReference type="ChEBI" id="CHEBI:16520"/>
        <dbReference type="ChEBI" id="CHEBI:17412"/>
        <dbReference type="EC" id="1.8.3.2"/>
    </reaction>
</comment>
<keyword evidence="11" id="KW-1185">Reference proteome</keyword>
<dbReference type="GO" id="GO:0005758">
    <property type="term" value="C:mitochondrial intermembrane space"/>
    <property type="evidence" value="ECO:0007669"/>
    <property type="project" value="UniProtKB-SubCell"/>
</dbReference>
<dbReference type="HOGENOM" id="CLU_070631_1_1_1"/>
<dbReference type="InterPro" id="IPR036774">
    <property type="entry name" value="ERV/ALR_sulphydryl_oxid_sf"/>
</dbReference>
<dbReference type="EC" id="1.8.3.2" evidence="9"/>
<dbReference type="EnsemblMetazoa" id="RPRC005159-RA">
    <property type="protein sequence ID" value="RPRC005159-PA"/>
    <property type="gene ID" value="RPRC005159"/>
</dbReference>
<dbReference type="STRING" id="13249.T1HM85"/>
<name>T1HM85_RHOPR</name>
<keyword evidence="7" id="KW-1015">Disulfide bond</keyword>
<keyword evidence="5 9" id="KW-0560">Oxidoreductase</keyword>
<dbReference type="InParanoid" id="T1HM85"/>
<dbReference type="SUPFAM" id="SSF69000">
    <property type="entry name" value="FAD-dependent thiol oxidase"/>
    <property type="match status" value="1"/>
</dbReference>
<dbReference type="OMA" id="TWMCEAH"/>
<evidence type="ECO:0000256" key="6">
    <source>
        <dbReference type="ARBA" id="ARBA00023128"/>
    </source>
</evidence>
<evidence type="ECO:0000256" key="9">
    <source>
        <dbReference type="RuleBase" id="RU371123"/>
    </source>
</evidence>
<reference evidence="10" key="1">
    <citation type="submission" date="2015-05" db="UniProtKB">
        <authorList>
            <consortium name="EnsemblMetazoa"/>
        </authorList>
    </citation>
    <scope>IDENTIFICATION</scope>
</reference>
<dbReference type="AlphaFoldDB" id="T1HM85"/>
<evidence type="ECO:0000256" key="2">
    <source>
        <dbReference type="ARBA" id="ARBA00004569"/>
    </source>
</evidence>
<proteinExistence type="predicted"/>
<dbReference type="FunFam" id="1.20.120.310:FF:000003">
    <property type="entry name" value="Sulfhydryl oxidase"/>
    <property type="match status" value="1"/>
</dbReference>
<evidence type="ECO:0000256" key="3">
    <source>
        <dbReference type="ARBA" id="ARBA00022630"/>
    </source>
</evidence>
<dbReference type="Proteomes" id="UP000015103">
    <property type="component" value="Unassembled WGS sequence"/>
</dbReference>
<dbReference type="PANTHER" id="PTHR12645">
    <property type="entry name" value="ALR/ERV"/>
    <property type="match status" value="1"/>
</dbReference>
<dbReference type="EMBL" id="ACPB03012525">
    <property type="status" value="NOT_ANNOTATED_CDS"/>
    <property type="molecule type" value="Genomic_DNA"/>
</dbReference>
<dbReference type="FunCoup" id="T1HM85">
    <property type="interactions" value="1117"/>
</dbReference>
<sequence>MEGDLRKGHGNAPCKACTAFKSWSKTMKEQGKDAQKDSHTGAECPLDKDELGRSTWNFLHTMAAYYPTKPTIEDQTKMKELIKNFSIFYPCNICAKHLRDDIQLTPPDVSSSDALSQWFCQVHNRVNVRLGKPVFDCGRVKERWKDGWLDGSCD</sequence>
<dbReference type="GeneID" id="141446150"/>
<organism evidence="10 11">
    <name type="scientific">Rhodnius prolixus</name>
    <name type="common">Triatomid bug</name>
    <dbReference type="NCBI Taxonomy" id="13249"/>
    <lineage>
        <taxon>Eukaryota</taxon>
        <taxon>Metazoa</taxon>
        <taxon>Ecdysozoa</taxon>
        <taxon>Arthropoda</taxon>
        <taxon>Hexapoda</taxon>
        <taxon>Insecta</taxon>
        <taxon>Pterygota</taxon>
        <taxon>Neoptera</taxon>
        <taxon>Paraneoptera</taxon>
        <taxon>Hemiptera</taxon>
        <taxon>Heteroptera</taxon>
        <taxon>Panheteroptera</taxon>
        <taxon>Cimicomorpha</taxon>
        <taxon>Reduviidae</taxon>
        <taxon>Triatominae</taxon>
        <taxon>Rhodnius</taxon>
    </lineage>
</organism>
<comment type="cofactor">
    <cofactor evidence="1 9">
        <name>FAD</name>
        <dbReference type="ChEBI" id="CHEBI:57692"/>
    </cofactor>
</comment>
<dbReference type="VEuPathDB" id="VectorBase:RPRC005159"/>
<evidence type="ECO:0000313" key="10">
    <source>
        <dbReference type="EnsemblMetazoa" id="RPRC005159-PA"/>
    </source>
</evidence>
<dbReference type="PANTHER" id="PTHR12645:SF0">
    <property type="entry name" value="FAD-LINKED SULFHYDRYL OXIDASE ALR"/>
    <property type="match status" value="1"/>
</dbReference>
<evidence type="ECO:0000256" key="4">
    <source>
        <dbReference type="ARBA" id="ARBA00022827"/>
    </source>
</evidence>
<dbReference type="InterPro" id="IPR017905">
    <property type="entry name" value="ERV/ALR_sulphydryl_oxidase"/>
</dbReference>
<protein>
    <recommendedName>
        <fullName evidence="9">Sulfhydryl oxidase</fullName>
        <ecNumber evidence="9">1.8.3.2</ecNumber>
    </recommendedName>
</protein>
<accession>T1HM85</accession>
<dbReference type="GO" id="GO:0016971">
    <property type="term" value="F:flavin-dependent sulfhydryl oxidase activity"/>
    <property type="evidence" value="ECO:0007669"/>
    <property type="project" value="InterPro"/>
</dbReference>
<comment type="subcellular location">
    <subcellularLocation>
        <location evidence="2">Mitochondrion intermembrane space</location>
    </subcellularLocation>
</comment>
<dbReference type="RefSeq" id="XP_073968715.1">
    <property type="nucleotide sequence ID" value="XM_074112614.1"/>
</dbReference>
<dbReference type="Gene3D" id="1.20.120.310">
    <property type="entry name" value="ERV/ALR sulfhydryl oxidase domain"/>
    <property type="match status" value="1"/>
</dbReference>
<evidence type="ECO:0000256" key="1">
    <source>
        <dbReference type="ARBA" id="ARBA00001974"/>
    </source>
</evidence>
<dbReference type="PROSITE" id="PS51324">
    <property type="entry name" value="ERV_ALR"/>
    <property type="match status" value="1"/>
</dbReference>
<evidence type="ECO:0000256" key="8">
    <source>
        <dbReference type="ARBA" id="ARBA00048864"/>
    </source>
</evidence>
<evidence type="ECO:0000313" key="11">
    <source>
        <dbReference type="Proteomes" id="UP000015103"/>
    </source>
</evidence>
<dbReference type="eggNOG" id="KOG3355">
    <property type="taxonomic scope" value="Eukaryota"/>
</dbReference>
<evidence type="ECO:0000256" key="7">
    <source>
        <dbReference type="ARBA" id="ARBA00023157"/>
    </source>
</evidence>
<dbReference type="RefSeq" id="XP_073968714.1">
    <property type="nucleotide sequence ID" value="XM_074112613.1"/>
</dbReference>
<dbReference type="InterPro" id="IPR039799">
    <property type="entry name" value="ALR/ERV"/>
</dbReference>
<keyword evidence="6" id="KW-0496">Mitochondrion</keyword>
<evidence type="ECO:0000256" key="5">
    <source>
        <dbReference type="ARBA" id="ARBA00023002"/>
    </source>
</evidence>
<keyword evidence="3 9" id="KW-0285">Flavoprotein</keyword>
<keyword evidence="4 9" id="KW-0274">FAD</keyword>
<dbReference type="GO" id="GO:0050660">
    <property type="term" value="F:flavin adenine dinucleotide binding"/>
    <property type="evidence" value="ECO:0007669"/>
    <property type="project" value="TreeGrafter"/>
</dbReference>
<dbReference type="Pfam" id="PF04777">
    <property type="entry name" value="Evr1_Alr"/>
    <property type="match status" value="1"/>
</dbReference>